<dbReference type="Proteomes" id="UP001165121">
    <property type="component" value="Unassembled WGS sequence"/>
</dbReference>
<evidence type="ECO:0000256" key="1">
    <source>
        <dbReference type="SAM" id="MobiDB-lite"/>
    </source>
</evidence>
<evidence type="ECO:0000313" key="3">
    <source>
        <dbReference type="Proteomes" id="UP001165121"/>
    </source>
</evidence>
<gene>
    <name evidence="2" type="ORF">Pfra01_001112700</name>
</gene>
<feature type="region of interest" description="Disordered" evidence="1">
    <location>
        <begin position="83"/>
        <end position="138"/>
    </location>
</feature>
<protein>
    <submittedName>
        <fullName evidence="2">Unnamed protein product</fullName>
    </submittedName>
</protein>
<sequence length="152" mass="17214">MLPAPRKITRHAQERHHSSTPRHYTATQDNPNWSSRNIVLDTQVTKMSTQVTNPKMVYRCATRKTPGTLSEEQPKYPVYPQTFQSKHQAPGTCQIRYAADQDASPSDDLSSLWSQKSRSLDRANRSEDPDATPAINEECAVIKSSTWRSSIQ</sequence>
<proteinExistence type="predicted"/>
<reference evidence="2" key="1">
    <citation type="submission" date="2023-04" db="EMBL/GenBank/DDBJ databases">
        <title>Phytophthora fragariaefolia NBRC 109709.</title>
        <authorList>
            <person name="Ichikawa N."/>
            <person name="Sato H."/>
            <person name="Tonouchi N."/>
        </authorList>
    </citation>
    <scope>NUCLEOTIDE SEQUENCE</scope>
    <source>
        <strain evidence="2">NBRC 109709</strain>
    </source>
</reference>
<accession>A0A9W7CTX2</accession>
<organism evidence="2 3">
    <name type="scientific">Phytophthora fragariaefolia</name>
    <dbReference type="NCBI Taxonomy" id="1490495"/>
    <lineage>
        <taxon>Eukaryota</taxon>
        <taxon>Sar</taxon>
        <taxon>Stramenopiles</taxon>
        <taxon>Oomycota</taxon>
        <taxon>Peronosporomycetes</taxon>
        <taxon>Peronosporales</taxon>
        <taxon>Peronosporaceae</taxon>
        <taxon>Phytophthora</taxon>
    </lineage>
</organism>
<feature type="compositionally biased region" description="Polar residues" evidence="1">
    <location>
        <begin position="103"/>
        <end position="117"/>
    </location>
</feature>
<name>A0A9W7CTX2_9STRA</name>
<feature type="region of interest" description="Disordered" evidence="1">
    <location>
        <begin position="1"/>
        <end position="34"/>
    </location>
</feature>
<evidence type="ECO:0000313" key="2">
    <source>
        <dbReference type="EMBL" id="GMF38487.1"/>
    </source>
</evidence>
<dbReference type="EMBL" id="BSXT01001091">
    <property type="protein sequence ID" value="GMF38487.1"/>
    <property type="molecule type" value="Genomic_DNA"/>
</dbReference>
<keyword evidence="3" id="KW-1185">Reference proteome</keyword>
<feature type="compositionally biased region" description="Basic and acidic residues" evidence="1">
    <location>
        <begin position="118"/>
        <end position="128"/>
    </location>
</feature>
<comment type="caution">
    <text evidence="2">The sequence shown here is derived from an EMBL/GenBank/DDBJ whole genome shotgun (WGS) entry which is preliminary data.</text>
</comment>
<feature type="compositionally biased region" description="Polar residues" evidence="1">
    <location>
        <begin position="21"/>
        <end position="34"/>
    </location>
</feature>
<dbReference type="AlphaFoldDB" id="A0A9W7CTX2"/>